<feature type="transmembrane region" description="Helical" evidence="1">
    <location>
        <begin position="112"/>
        <end position="134"/>
    </location>
</feature>
<feature type="domain" description="Chlorhexidine efflux transporter" evidence="2">
    <location>
        <begin position="77"/>
        <end position="140"/>
    </location>
</feature>
<dbReference type="NCBIfam" id="NF033665">
    <property type="entry name" value="PACE_efflu_PCE"/>
    <property type="match status" value="1"/>
</dbReference>
<proteinExistence type="predicted"/>
<evidence type="ECO:0000313" key="4">
    <source>
        <dbReference type="Proteomes" id="UP000076625"/>
    </source>
</evidence>
<dbReference type="InterPro" id="IPR007896">
    <property type="entry name" value="BTP_bacteria"/>
</dbReference>
<dbReference type="Pfam" id="PF05232">
    <property type="entry name" value="BTP"/>
    <property type="match status" value="2"/>
</dbReference>
<gene>
    <name evidence="3" type="ORF">AVW16_10495</name>
</gene>
<feature type="transmembrane region" description="Helical" evidence="1">
    <location>
        <begin position="87"/>
        <end position="106"/>
    </location>
</feature>
<protein>
    <recommendedName>
        <fullName evidence="2">Chlorhexidine efflux transporter domain-containing protein</fullName>
    </recommendedName>
</protein>
<organism evidence="3 4">
    <name type="scientific">Crenobacter luteus</name>
    <dbReference type="NCBI Taxonomy" id="1452487"/>
    <lineage>
        <taxon>Bacteria</taxon>
        <taxon>Pseudomonadati</taxon>
        <taxon>Pseudomonadota</taxon>
        <taxon>Betaproteobacteria</taxon>
        <taxon>Neisseriales</taxon>
        <taxon>Neisseriaceae</taxon>
        <taxon>Crenobacter</taxon>
    </lineage>
</organism>
<reference evidence="4" key="1">
    <citation type="submission" date="2016-01" db="EMBL/GenBank/DDBJ databases">
        <title>Draft genome of Chromobacterium sp. F49.</title>
        <authorList>
            <person name="Hong K.W."/>
        </authorList>
    </citation>
    <scope>NUCLEOTIDE SEQUENCE [LARGE SCALE GENOMIC DNA]</scope>
    <source>
        <strain evidence="4">CN10</strain>
    </source>
</reference>
<sequence length="151" mass="17089">MEAVMDTRKTLTERVLFALAFELLAVALCAPLLAWLMGKPLDHMGALTLMMSLLAMAWNVVFNGVFERAERRLGLRRTVALRVVHASLFEGGLVALAVPLVAWWLGVSWWEALLFDIGILLFFLPYTMAFNWGYDVLRARWIAHRVAARPC</sequence>
<evidence type="ECO:0000259" key="2">
    <source>
        <dbReference type="Pfam" id="PF05232"/>
    </source>
</evidence>
<feature type="domain" description="Chlorhexidine efflux transporter" evidence="2">
    <location>
        <begin position="9"/>
        <end position="72"/>
    </location>
</feature>
<comment type="caution">
    <text evidence="3">The sequence shown here is derived from an EMBL/GenBank/DDBJ whole genome shotgun (WGS) entry which is preliminary data.</text>
</comment>
<dbReference type="AlphaFoldDB" id="A0A163CMN8"/>
<dbReference type="Proteomes" id="UP000076625">
    <property type="component" value="Unassembled WGS sequence"/>
</dbReference>
<dbReference type="EMBL" id="LQQU01000017">
    <property type="protein sequence ID" value="KZE32806.1"/>
    <property type="molecule type" value="Genomic_DNA"/>
</dbReference>
<accession>A0A163CMN8</accession>
<dbReference type="InterPro" id="IPR058208">
    <property type="entry name" value="PACE"/>
</dbReference>
<keyword evidence="1" id="KW-1133">Transmembrane helix</keyword>
<keyword evidence="1" id="KW-0472">Membrane</keyword>
<feature type="transmembrane region" description="Helical" evidence="1">
    <location>
        <begin position="44"/>
        <end position="66"/>
    </location>
</feature>
<name>A0A163CMN8_9NEIS</name>
<evidence type="ECO:0000256" key="1">
    <source>
        <dbReference type="SAM" id="Phobius"/>
    </source>
</evidence>
<dbReference type="NCBIfam" id="NF033664">
    <property type="entry name" value="PACE_transport"/>
    <property type="match status" value="1"/>
</dbReference>
<feature type="transmembrane region" description="Helical" evidence="1">
    <location>
        <begin position="15"/>
        <end position="38"/>
    </location>
</feature>
<keyword evidence="4" id="KW-1185">Reference proteome</keyword>
<keyword evidence="1" id="KW-0812">Transmembrane</keyword>
<evidence type="ECO:0000313" key="3">
    <source>
        <dbReference type="EMBL" id="KZE32806.1"/>
    </source>
</evidence>